<proteinExistence type="inferred from homology"/>
<evidence type="ECO:0000313" key="5">
    <source>
        <dbReference type="Proteomes" id="UP000571017"/>
    </source>
</evidence>
<dbReference type="GO" id="GO:0006352">
    <property type="term" value="P:DNA-templated transcription initiation"/>
    <property type="evidence" value="ECO:0007669"/>
    <property type="project" value="InterPro"/>
</dbReference>
<feature type="domain" description="RNA polymerase sigma-70 region 2" evidence="3">
    <location>
        <begin position="13"/>
        <end position="76"/>
    </location>
</feature>
<dbReference type="InterPro" id="IPR007394">
    <property type="entry name" value="UPF0122"/>
</dbReference>
<protein>
    <submittedName>
        <fullName evidence="4">Sigma-70 family RNA polymerase sigma factor</fullName>
    </submittedName>
</protein>
<dbReference type="RefSeq" id="WP_181472530.1">
    <property type="nucleotide sequence ID" value="NZ_JACEFG010000002.1"/>
</dbReference>
<evidence type="ECO:0000256" key="2">
    <source>
        <dbReference type="ARBA" id="ARBA00024764"/>
    </source>
</evidence>
<organism evidence="4 5">
    <name type="scientific">Halobacillus locisalis</name>
    <dbReference type="NCBI Taxonomy" id="220753"/>
    <lineage>
        <taxon>Bacteria</taxon>
        <taxon>Bacillati</taxon>
        <taxon>Bacillota</taxon>
        <taxon>Bacilli</taxon>
        <taxon>Bacillales</taxon>
        <taxon>Bacillaceae</taxon>
        <taxon>Halobacillus</taxon>
    </lineage>
</organism>
<evidence type="ECO:0000313" key="4">
    <source>
        <dbReference type="EMBL" id="MBA2175528.1"/>
    </source>
</evidence>
<accession>A0A838CUF0</accession>
<gene>
    <name evidence="4" type="ORF">H0266_11550</name>
</gene>
<sequence length="165" mass="19770">MDDLRFEQILLENERLIHHHIRHLGVHDSTGEFFAEGQVALWQASLMYDEKKGSFSTFISWKIRNALIDYIRKHSRQKETEKIYKEQLPPQDLYTTVENQTEDLYLWQQVRSLLSENQWKWIHYFIIHDYSVEQISSIEGVSKDAVKNWGRHARNKLKAELNVDL</sequence>
<dbReference type="Pfam" id="PF04542">
    <property type="entry name" value="Sigma70_r2"/>
    <property type="match status" value="1"/>
</dbReference>
<name>A0A838CUF0_9BACI</name>
<dbReference type="InterPro" id="IPR013325">
    <property type="entry name" value="RNA_pol_sigma_r2"/>
</dbReference>
<dbReference type="GO" id="GO:0003700">
    <property type="term" value="F:DNA-binding transcription factor activity"/>
    <property type="evidence" value="ECO:0007669"/>
    <property type="project" value="InterPro"/>
</dbReference>
<dbReference type="Pfam" id="PF04297">
    <property type="entry name" value="UPF0122"/>
    <property type="match status" value="1"/>
</dbReference>
<dbReference type="SUPFAM" id="SSF88659">
    <property type="entry name" value="Sigma3 and sigma4 domains of RNA polymerase sigma factors"/>
    <property type="match status" value="1"/>
</dbReference>
<dbReference type="Gene3D" id="1.10.1740.10">
    <property type="match status" value="1"/>
</dbReference>
<comment type="caution">
    <text evidence="4">The sequence shown here is derived from an EMBL/GenBank/DDBJ whole genome shotgun (WGS) entry which is preliminary data.</text>
</comment>
<dbReference type="NCBIfam" id="TIGR02937">
    <property type="entry name" value="sigma70-ECF"/>
    <property type="match status" value="1"/>
</dbReference>
<dbReference type="InterPro" id="IPR036388">
    <property type="entry name" value="WH-like_DNA-bd_sf"/>
</dbReference>
<evidence type="ECO:0000259" key="3">
    <source>
        <dbReference type="Pfam" id="PF04542"/>
    </source>
</evidence>
<dbReference type="Gene3D" id="1.10.10.10">
    <property type="entry name" value="Winged helix-like DNA-binding domain superfamily/Winged helix DNA-binding domain"/>
    <property type="match status" value="1"/>
</dbReference>
<dbReference type="Proteomes" id="UP000571017">
    <property type="component" value="Unassembled WGS sequence"/>
</dbReference>
<dbReference type="InterPro" id="IPR007627">
    <property type="entry name" value="RNA_pol_sigma70_r2"/>
</dbReference>
<dbReference type="AlphaFoldDB" id="A0A838CUF0"/>
<comment type="function">
    <text evidence="2">Might take part in the signal recognition particle (SRP) pathway. This is inferred from the conservation of its genetic proximity to ftsY/ffh. May be a regulatory protein.</text>
</comment>
<evidence type="ECO:0000256" key="1">
    <source>
        <dbReference type="ARBA" id="ARBA00008720"/>
    </source>
</evidence>
<dbReference type="EMBL" id="JACEFG010000002">
    <property type="protein sequence ID" value="MBA2175528.1"/>
    <property type="molecule type" value="Genomic_DNA"/>
</dbReference>
<keyword evidence="5" id="KW-1185">Reference proteome</keyword>
<dbReference type="InterPro" id="IPR013324">
    <property type="entry name" value="RNA_pol_sigma_r3/r4-like"/>
</dbReference>
<dbReference type="InterPro" id="IPR014284">
    <property type="entry name" value="RNA_pol_sigma-70_dom"/>
</dbReference>
<comment type="similarity">
    <text evidence="1">Belongs to the UPF0122 family.</text>
</comment>
<reference evidence="4 5" key="1">
    <citation type="journal article" date="2004" name="Extremophiles">
        <title>Halobacillus locisalis sp. nov., a halophilic bacterium isolated from a marine solar saltern of the Yellow Sea in Korea.</title>
        <authorList>
            <person name="Yoon J.H."/>
            <person name="Kang K.H."/>
            <person name="Oh T.K."/>
            <person name="Park Y.H."/>
        </authorList>
    </citation>
    <scope>NUCLEOTIDE SEQUENCE [LARGE SCALE GENOMIC DNA]</scope>
    <source>
        <strain evidence="4 5">KCTC 3788</strain>
    </source>
</reference>
<dbReference type="SUPFAM" id="SSF88946">
    <property type="entry name" value="Sigma2 domain of RNA polymerase sigma factors"/>
    <property type="match status" value="1"/>
</dbReference>